<evidence type="ECO:0000313" key="2">
    <source>
        <dbReference type="EMBL" id="JAP34071.1"/>
    </source>
</evidence>
<protein>
    <submittedName>
        <fullName evidence="2">Putative ovule protein</fullName>
    </submittedName>
</protein>
<name>A0A0V0IP25_SOLCH</name>
<dbReference type="AlphaFoldDB" id="A0A0V0IP25"/>
<dbReference type="PANTHER" id="PTHR34427:SF16">
    <property type="entry name" value="DUF4283 DOMAIN-CONTAINING PROTEIN"/>
    <property type="match status" value="1"/>
</dbReference>
<dbReference type="PANTHER" id="PTHR34427">
    <property type="entry name" value="DUF4283 DOMAIN PROTEIN"/>
    <property type="match status" value="1"/>
</dbReference>
<feature type="domain" description="DUF4283" evidence="1">
    <location>
        <begin position="6"/>
        <end position="92"/>
    </location>
</feature>
<sequence>MESHENGLLKRCLVGHLEGGNKEKRTLSEVRRWSSLLWKKAFGVNIYEMYGGKFSLNSPTGTWQNKPYKGKWNWKNQRFNLEWWFPLVGCTPNNILTKETWVRIIGIPLHLWSSQVFQEIGNLCGGWVATEEETELKNHMMVGRILVENDGRNIPREVSIPRYGVVYHFPIRAESHVRFEVLPKLGKVILEKKTREVQSPLYPEVHRLQSLQKGYSIPYFKGFPSWRTCGWILAHS</sequence>
<organism evidence="2">
    <name type="scientific">Solanum chacoense</name>
    <name type="common">Chaco potato</name>
    <dbReference type="NCBI Taxonomy" id="4108"/>
    <lineage>
        <taxon>Eukaryota</taxon>
        <taxon>Viridiplantae</taxon>
        <taxon>Streptophyta</taxon>
        <taxon>Embryophyta</taxon>
        <taxon>Tracheophyta</taxon>
        <taxon>Spermatophyta</taxon>
        <taxon>Magnoliopsida</taxon>
        <taxon>eudicotyledons</taxon>
        <taxon>Gunneridae</taxon>
        <taxon>Pentapetalae</taxon>
        <taxon>asterids</taxon>
        <taxon>lamiids</taxon>
        <taxon>Solanales</taxon>
        <taxon>Solanaceae</taxon>
        <taxon>Solanoideae</taxon>
        <taxon>Solaneae</taxon>
        <taxon>Solanum</taxon>
    </lineage>
</organism>
<accession>A0A0V0IP25</accession>
<dbReference type="Pfam" id="PF14111">
    <property type="entry name" value="DUF4283"/>
    <property type="match status" value="1"/>
</dbReference>
<dbReference type="EMBL" id="GEDG01004356">
    <property type="protein sequence ID" value="JAP34071.1"/>
    <property type="molecule type" value="Transcribed_RNA"/>
</dbReference>
<evidence type="ECO:0000259" key="1">
    <source>
        <dbReference type="Pfam" id="PF14111"/>
    </source>
</evidence>
<dbReference type="InterPro" id="IPR025558">
    <property type="entry name" value="DUF4283"/>
</dbReference>
<reference evidence="2" key="1">
    <citation type="submission" date="2015-12" db="EMBL/GenBank/DDBJ databases">
        <title>Gene expression during late stages of embryo sac development: a critical building block for successful pollen-pistil interactions.</title>
        <authorList>
            <person name="Liu Y."/>
            <person name="Joly V."/>
            <person name="Sabar M."/>
            <person name="Matton D.P."/>
        </authorList>
    </citation>
    <scope>NUCLEOTIDE SEQUENCE</scope>
</reference>
<proteinExistence type="predicted"/>